<name>A0AAV5SQ65_9BILA</name>
<evidence type="ECO:0000313" key="1">
    <source>
        <dbReference type="EMBL" id="GMS85145.1"/>
    </source>
</evidence>
<reference evidence="1" key="1">
    <citation type="submission" date="2023-10" db="EMBL/GenBank/DDBJ databases">
        <title>Genome assembly of Pristionchus species.</title>
        <authorList>
            <person name="Yoshida K."/>
            <person name="Sommer R.J."/>
        </authorList>
    </citation>
    <scope>NUCLEOTIDE SEQUENCE</scope>
    <source>
        <strain evidence="1">RS0144</strain>
    </source>
</reference>
<protein>
    <submittedName>
        <fullName evidence="1">Uncharacterized protein</fullName>
    </submittedName>
</protein>
<dbReference type="AlphaFoldDB" id="A0AAV5SQ65"/>
<gene>
    <name evidence="1" type="ORF">PENTCL1PPCAC_7320</name>
</gene>
<dbReference type="EMBL" id="BTSX01000002">
    <property type="protein sequence ID" value="GMS85145.1"/>
    <property type="molecule type" value="Genomic_DNA"/>
</dbReference>
<evidence type="ECO:0000313" key="2">
    <source>
        <dbReference type="Proteomes" id="UP001432027"/>
    </source>
</evidence>
<keyword evidence="2" id="KW-1185">Reference proteome</keyword>
<accession>A0AAV5SQ65</accession>
<proteinExistence type="predicted"/>
<sequence length="177" mass="19133">IYSNRDLPSVSFSDEVFIAVVCISSLNYKTLSSKQRTFHVDAPSTFLEAAQPILASAHSASAAQSFLVDSCNIVEFCGSAKWFVRFFTNSYCSSSILTIHATSNCSLLSLSYLSLALGSSSSIDETQEEKYLLLGLNCMIDSPLGILQINSSSPSFFSFFSSLFTLLSSIPFSSSSS</sequence>
<feature type="non-terminal residue" evidence="1">
    <location>
        <position position="1"/>
    </location>
</feature>
<comment type="caution">
    <text evidence="1">The sequence shown here is derived from an EMBL/GenBank/DDBJ whole genome shotgun (WGS) entry which is preliminary data.</text>
</comment>
<organism evidence="1 2">
    <name type="scientific">Pristionchus entomophagus</name>
    <dbReference type="NCBI Taxonomy" id="358040"/>
    <lineage>
        <taxon>Eukaryota</taxon>
        <taxon>Metazoa</taxon>
        <taxon>Ecdysozoa</taxon>
        <taxon>Nematoda</taxon>
        <taxon>Chromadorea</taxon>
        <taxon>Rhabditida</taxon>
        <taxon>Rhabditina</taxon>
        <taxon>Diplogasteromorpha</taxon>
        <taxon>Diplogasteroidea</taxon>
        <taxon>Neodiplogasteridae</taxon>
        <taxon>Pristionchus</taxon>
    </lineage>
</organism>
<dbReference type="Proteomes" id="UP001432027">
    <property type="component" value="Unassembled WGS sequence"/>
</dbReference>